<proteinExistence type="predicted"/>
<dbReference type="InterPro" id="IPR012854">
    <property type="entry name" value="Cu_amine_oxidase-like_N"/>
</dbReference>
<dbReference type="EMBL" id="JANQBD010000002">
    <property type="protein sequence ID" value="MCR8630336.1"/>
    <property type="molecule type" value="Genomic_DNA"/>
</dbReference>
<reference evidence="3 4" key="1">
    <citation type="submission" date="2022-08" db="EMBL/GenBank/DDBJ databases">
        <title>Paenibacillus endoradicis sp. nov., Paenibacillus radicibacter sp. nov and Paenibacillus pararadicis sp. nov., three cold-adapted plant growth-promoting bacteria isolated from root of Larix gmelinii in Great Khingan.</title>
        <authorList>
            <person name="Xue H."/>
        </authorList>
    </citation>
    <scope>NUCLEOTIDE SEQUENCE [LARGE SCALE GENOMIC DNA]</scope>
    <source>
        <strain evidence="3 4">N5-1-1-5</strain>
    </source>
</reference>
<evidence type="ECO:0000256" key="1">
    <source>
        <dbReference type="SAM" id="SignalP"/>
    </source>
</evidence>
<gene>
    <name evidence="3" type="ORF">NV381_03870</name>
</gene>
<feature type="chain" id="PRO_5046388649" evidence="1">
    <location>
        <begin position="23"/>
        <end position="199"/>
    </location>
</feature>
<dbReference type="Pfam" id="PF07833">
    <property type="entry name" value="Cu_amine_oxidN1"/>
    <property type="match status" value="1"/>
</dbReference>
<protein>
    <submittedName>
        <fullName evidence="3">Copper amine oxidase N-terminal domain-containing protein</fullName>
    </submittedName>
</protein>
<evidence type="ECO:0000313" key="3">
    <source>
        <dbReference type="EMBL" id="MCR8630336.1"/>
    </source>
</evidence>
<name>A0ABT1YAW7_9BACL</name>
<accession>A0ABT1YAW7</accession>
<dbReference type="Gene3D" id="3.30.457.10">
    <property type="entry name" value="Copper amine oxidase-like, N-terminal domain"/>
    <property type="match status" value="1"/>
</dbReference>
<dbReference type="SUPFAM" id="SSF55383">
    <property type="entry name" value="Copper amine oxidase, domain N"/>
    <property type="match status" value="1"/>
</dbReference>
<dbReference type="RefSeq" id="WP_258211951.1">
    <property type="nucleotide sequence ID" value="NZ_JANQBD010000002.1"/>
</dbReference>
<feature type="signal peptide" evidence="1">
    <location>
        <begin position="1"/>
        <end position="22"/>
    </location>
</feature>
<keyword evidence="1" id="KW-0732">Signal</keyword>
<organism evidence="3 4">
    <name type="scientific">Paenibacillus radicis</name>
    <name type="common">ex Xue et al. 2023</name>
    <dbReference type="NCBI Taxonomy" id="2972489"/>
    <lineage>
        <taxon>Bacteria</taxon>
        <taxon>Bacillati</taxon>
        <taxon>Bacillota</taxon>
        <taxon>Bacilli</taxon>
        <taxon>Bacillales</taxon>
        <taxon>Paenibacillaceae</taxon>
        <taxon>Paenibacillus</taxon>
    </lineage>
</organism>
<dbReference type="InterPro" id="IPR036582">
    <property type="entry name" value="Mao_N_sf"/>
</dbReference>
<sequence length="199" mass="22221">MKKLIIAFVSGIVISLSSVAVAANEFNVTLFPSEFIFNGKTKSVPSEYQVFNYNGQVYVPLRFVTESMGATVGIIASPDYKPNQITIDYKENRDKEFPYSDEDKNISVALTSANQTPRETYITGQVQLNEALYNRNIIGFTIDITLDNETSVPTVHAFAIDIGKDELKSFRVKANGFFDLANISKVEIKSVEMVEYTSE</sequence>
<evidence type="ECO:0000313" key="4">
    <source>
        <dbReference type="Proteomes" id="UP001300012"/>
    </source>
</evidence>
<feature type="domain" description="Copper amine oxidase-like N-terminal" evidence="2">
    <location>
        <begin position="29"/>
        <end position="73"/>
    </location>
</feature>
<evidence type="ECO:0000259" key="2">
    <source>
        <dbReference type="Pfam" id="PF07833"/>
    </source>
</evidence>
<dbReference type="Proteomes" id="UP001300012">
    <property type="component" value="Unassembled WGS sequence"/>
</dbReference>
<keyword evidence="4" id="KW-1185">Reference proteome</keyword>
<comment type="caution">
    <text evidence="3">The sequence shown here is derived from an EMBL/GenBank/DDBJ whole genome shotgun (WGS) entry which is preliminary data.</text>
</comment>